<organism evidence="2 3">
    <name type="scientific">Orrella marina</name>
    <dbReference type="NCBI Taxonomy" id="2163011"/>
    <lineage>
        <taxon>Bacteria</taxon>
        <taxon>Pseudomonadati</taxon>
        <taxon>Pseudomonadota</taxon>
        <taxon>Betaproteobacteria</taxon>
        <taxon>Burkholderiales</taxon>
        <taxon>Alcaligenaceae</taxon>
        <taxon>Orrella</taxon>
    </lineage>
</organism>
<dbReference type="EMBL" id="CP028901">
    <property type="protein sequence ID" value="AWB33471.1"/>
    <property type="molecule type" value="Genomic_DNA"/>
</dbReference>
<proteinExistence type="predicted"/>
<feature type="region of interest" description="Disordered" evidence="1">
    <location>
        <begin position="193"/>
        <end position="222"/>
    </location>
</feature>
<sequence>MKNGSVCQTVGVPAKRGVRRTVLLISISLLLLLGIMTRLTGYAYASTGYWSVPITLMSYTFSILTGGDSPMDCYYDETEPMFSMGNVSRCVVQPVARIVGGLCVTFESFCSKQSVEEWTQEFLDRNEGVTDAFVGESSVTLLGQDKDVSWRLHALVDELDEDQSRILYSSLREVGLHGQDLVGEEGFAAMRRNAQRQRNSDSNRRLNSDLHAGKGPDLSDQLEPDWLLEDSLSRADVSKTDPVEREVQGDSALENQEKRHPVSSKIQTSRKAGRSTPPLKRYREGS</sequence>
<dbReference type="AlphaFoldDB" id="A0A2R4XI39"/>
<protein>
    <submittedName>
        <fullName evidence="2">Uncharacterized protein</fullName>
    </submittedName>
</protein>
<evidence type="ECO:0000256" key="1">
    <source>
        <dbReference type="SAM" id="MobiDB-lite"/>
    </source>
</evidence>
<accession>A0A2R4XI39</accession>
<dbReference type="Proteomes" id="UP000244571">
    <property type="component" value="Chromosome"/>
</dbReference>
<feature type="compositionally biased region" description="Basic and acidic residues" evidence="1">
    <location>
        <begin position="237"/>
        <end position="248"/>
    </location>
</feature>
<feature type="compositionally biased region" description="Basic and acidic residues" evidence="1">
    <location>
        <begin position="198"/>
        <end position="214"/>
    </location>
</feature>
<evidence type="ECO:0000313" key="3">
    <source>
        <dbReference type="Proteomes" id="UP000244571"/>
    </source>
</evidence>
<evidence type="ECO:0000313" key="2">
    <source>
        <dbReference type="EMBL" id="AWB33471.1"/>
    </source>
</evidence>
<dbReference type="KEGG" id="boz:DBV39_06845"/>
<dbReference type="RefSeq" id="WP_108620900.1">
    <property type="nucleotide sequence ID" value="NZ_CP028901.1"/>
</dbReference>
<feature type="region of interest" description="Disordered" evidence="1">
    <location>
        <begin position="237"/>
        <end position="286"/>
    </location>
</feature>
<gene>
    <name evidence="2" type="ORF">DBV39_06845</name>
</gene>
<reference evidence="2 3" key="1">
    <citation type="submission" date="2018-04" db="EMBL/GenBank/DDBJ databases">
        <title>Bordetella sp. HZ20 isolated from seawater.</title>
        <authorList>
            <person name="Sun C."/>
        </authorList>
    </citation>
    <scope>NUCLEOTIDE SEQUENCE [LARGE SCALE GENOMIC DNA]</scope>
    <source>
        <strain evidence="2 3">HZ20</strain>
    </source>
</reference>
<name>A0A2R4XI39_9BURK</name>
<keyword evidence="3" id="KW-1185">Reference proteome</keyword>